<organism evidence="3 4">
    <name type="scientific">Laedolimicola ammoniilytica</name>
    <dbReference type="NCBI Taxonomy" id="2981771"/>
    <lineage>
        <taxon>Bacteria</taxon>
        <taxon>Bacillati</taxon>
        <taxon>Bacillota</taxon>
        <taxon>Clostridia</taxon>
        <taxon>Lachnospirales</taxon>
        <taxon>Lachnospiraceae</taxon>
        <taxon>Laedolimicola</taxon>
    </lineage>
</organism>
<evidence type="ECO:0000256" key="2">
    <source>
        <dbReference type="SAM" id="Phobius"/>
    </source>
</evidence>
<gene>
    <name evidence="3" type="ORF">OCV63_04315</name>
</gene>
<feature type="region of interest" description="Disordered" evidence="1">
    <location>
        <begin position="42"/>
        <end position="64"/>
    </location>
</feature>
<keyword evidence="2" id="KW-0472">Membrane</keyword>
<proteinExistence type="predicted"/>
<name>A0ABT2RUY4_9FIRM</name>
<evidence type="ECO:0000313" key="3">
    <source>
        <dbReference type="EMBL" id="MCU6696119.1"/>
    </source>
</evidence>
<comment type="caution">
    <text evidence="3">The sequence shown here is derived from an EMBL/GenBank/DDBJ whole genome shotgun (WGS) entry which is preliminary data.</text>
</comment>
<reference evidence="3 4" key="1">
    <citation type="journal article" date="2021" name="ISME Commun">
        <title>Automated analysis of genomic sequences facilitates high-throughput and comprehensive description of bacteria.</title>
        <authorList>
            <person name="Hitch T.C.A."/>
        </authorList>
    </citation>
    <scope>NUCLEOTIDE SEQUENCE [LARGE SCALE GENOMIC DNA]</scope>
    <source>
        <strain evidence="3 4">Sanger_04</strain>
    </source>
</reference>
<keyword evidence="4" id="KW-1185">Reference proteome</keyword>
<keyword evidence="2" id="KW-0812">Transmembrane</keyword>
<dbReference type="Proteomes" id="UP001652461">
    <property type="component" value="Unassembled WGS sequence"/>
</dbReference>
<dbReference type="RefSeq" id="WP_158362291.1">
    <property type="nucleotide sequence ID" value="NZ_JAOQKC010000004.1"/>
</dbReference>
<feature type="region of interest" description="Disordered" evidence="1">
    <location>
        <begin position="331"/>
        <end position="353"/>
    </location>
</feature>
<feature type="compositionally biased region" description="Basic and acidic residues" evidence="1">
    <location>
        <begin position="42"/>
        <end position="51"/>
    </location>
</feature>
<sequence length="353" mass="39587">MRCYNCNKKFDYEKYYGICPKCGCFNRQETAEEQHEAVHDRFGDSSDEDCHRSHRTFSAHPGEERDGSFTYQEDGYTYTDFEGETAKKKGVGFFVFCILFFVLSVFLLIGTIIYTTVNPMVSVFVTDPENGSGLEIVKHEAGASFIFQEKMTLQVLECREVADSSIFPTMEEGKKLVAVHVQGESDGQYEDYNGLYGIYLETEGHYREPISSYYFEPYAQILGVYPALDDSSFKGEAYCDGWYGFLVDADADTAVLWLDEYDCTDWDGGKLIRTHRIELPIENLTEDEAAELEQAADEAEAEGLLQEEIFIDGTEVEGQSSEEISVDENGNLSVAVPGPEDFEAQEGGAGDGI</sequence>
<accession>A0ABT2RUY4</accession>
<evidence type="ECO:0000256" key="1">
    <source>
        <dbReference type="SAM" id="MobiDB-lite"/>
    </source>
</evidence>
<dbReference type="EMBL" id="JAOQKC010000004">
    <property type="protein sequence ID" value="MCU6696119.1"/>
    <property type="molecule type" value="Genomic_DNA"/>
</dbReference>
<protein>
    <submittedName>
        <fullName evidence="3">Uncharacterized protein</fullName>
    </submittedName>
</protein>
<keyword evidence="2" id="KW-1133">Transmembrane helix</keyword>
<feature type="transmembrane region" description="Helical" evidence="2">
    <location>
        <begin position="91"/>
        <end position="114"/>
    </location>
</feature>
<evidence type="ECO:0000313" key="4">
    <source>
        <dbReference type="Proteomes" id="UP001652461"/>
    </source>
</evidence>